<dbReference type="EMBL" id="SMAG01000006">
    <property type="protein sequence ID" value="TCS93596.1"/>
    <property type="molecule type" value="Genomic_DNA"/>
</dbReference>
<feature type="binding site" evidence="9">
    <location>
        <position position="153"/>
    </location>
    <ligand>
        <name>Mn(2+)</name>
        <dbReference type="ChEBI" id="CHEBI:29035"/>
    </ligand>
</feature>
<dbReference type="NCBIfam" id="TIGR00287">
    <property type="entry name" value="cas1"/>
    <property type="match status" value="1"/>
</dbReference>
<keyword evidence="8 9" id="KW-0464">Manganese</keyword>
<protein>
    <recommendedName>
        <fullName evidence="9">CRISPR-associated endonuclease Cas1</fullName>
        <ecNumber evidence="9">3.1.-.-</ecNumber>
    </recommendedName>
</protein>
<gene>
    <name evidence="9" type="primary">cas1</name>
    <name evidence="10" type="ORF">EDD58_10629</name>
</gene>
<keyword evidence="6 9" id="KW-0051">Antiviral defense</keyword>
<dbReference type="GO" id="GO:0043571">
    <property type="term" value="P:maintenance of CRISPR repeat elements"/>
    <property type="evidence" value="ECO:0007669"/>
    <property type="project" value="UniProtKB-UniRule"/>
</dbReference>
<evidence type="ECO:0000256" key="7">
    <source>
        <dbReference type="ARBA" id="ARBA00023125"/>
    </source>
</evidence>
<dbReference type="GO" id="GO:0016787">
    <property type="term" value="F:hydrolase activity"/>
    <property type="evidence" value="ECO:0007669"/>
    <property type="project" value="UniProtKB-KW"/>
</dbReference>
<dbReference type="GO" id="GO:0004520">
    <property type="term" value="F:DNA endonuclease activity"/>
    <property type="evidence" value="ECO:0007669"/>
    <property type="project" value="InterPro"/>
</dbReference>
<dbReference type="InterPro" id="IPR042211">
    <property type="entry name" value="CRISPR-assoc_Cas1_N"/>
</dbReference>
<evidence type="ECO:0000256" key="5">
    <source>
        <dbReference type="ARBA" id="ARBA00022842"/>
    </source>
</evidence>
<keyword evidence="3 9" id="KW-0255">Endonuclease</keyword>
<evidence type="ECO:0000256" key="9">
    <source>
        <dbReference type="HAMAP-Rule" id="MF_01470"/>
    </source>
</evidence>
<comment type="subunit">
    <text evidence="9">Homodimer, forms a heterotetramer with a Cas2 homodimer.</text>
</comment>
<evidence type="ECO:0000256" key="4">
    <source>
        <dbReference type="ARBA" id="ARBA00022801"/>
    </source>
</evidence>
<evidence type="ECO:0000256" key="6">
    <source>
        <dbReference type="ARBA" id="ARBA00023118"/>
    </source>
</evidence>
<dbReference type="GO" id="GO:0046872">
    <property type="term" value="F:metal ion binding"/>
    <property type="evidence" value="ECO:0007669"/>
    <property type="project" value="UniProtKB-UniRule"/>
</dbReference>
<comment type="similarity">
    <text evidence="9">Belongs to the CRISPR-associated endonuclease Cas1 family.</text>
</comment>
<keyword evidence="1 9" id="KW-0540">Nuclease</keyword>
<dbReference type="Pfam" id="PF01867">
    <property type="entry name" value="Cas_Cas1"/>
    <property type="match status" value="1"/>
</dbReference>
<keyword evidence="11" id="KW-1185">Reference proteome</keyword>
<evidence type="ECO:0000256" key="2">
    <source>
        <dbReference type="ARBA" id="ARBA00022723"/>
    </source>
</evidence>
<dbReference type="InterPro" id="IPR042206">
    <property type="entry name" value="CRISPR-assoc_Cas1_C"/>
</dbReference>
<evidence type="ECO:0000313" key="11">
    <source>
        <dbReference type="Proteomes" id="UP000294937"/>
    </source>
</evidence>
<organism evidence="10 11">
    <name type="scientific">Hazenella coriacea</name>
    <dbReference type="NCBI Taxonomy" id="1179467"/>
    <lineage>
        <taxon>Bacteria</taxon>
        <taxon>Bacillati</taxon>
        <taxon>Bacillota</taxon>
        <taxon>Bacilli</taxon>
        <taxon>Bacillales</taxon>
        <taxon>Thermoactinomycetaceae</taxon>
        <taxon>Hazenella</taxon>
    </lineage>
</organism>
<dbReference type="PANTHER" id="PTHR43219">
    <property type="entry name" value="CRISPR-ASSOCIATED ENDONUCLEASE CAS1"/>
    <property type="match status" value="1"/>
</dbReference>
<reference evidence="10 11" key="1">
    <citation type="submission" date="2019-03" db="EMBL/GenBank/DDBJ databases">
        <title>Genomic Encyclopedia of Type Strains, Phase IV (KMG-IV): sequencing the most valuable type-strain genomes for metagenomic binning, comparative biology and taxonomic classification.</title>
        <authorList>
            <person name="Goeker M."/>
        </authorList>
    </citation>
    <scope>NUCLEOTIDE SEQUENCE [LARGE SCALE GENOMIC DNA]</scope>
    <source>
        <strain evidence="10 11">DSM 45707</strain>
    </source>
</reference>
<keyword evidence="5 9" id="KW-0460">Magnesium</keyword>
<feature type="binding site" evidence="9">
    <location>
        <position position="234"/>
    </location>
    <ligand>
        <name>Mn(2+)</name>
        <dbReference type="ChEBI" id="CHEBI:29035"/>
    </ligand>
</feature>
<name>A0A4R3L7W5_9BACL</name>
<dbReference type="Proteomes" id="UP000294937">
    <property type="component" value="Unassembled WGS sequence"/>
</dbReference>
<keyword evidence="7 9" id="KW-0238">DNA-binding</keyword>
<dbReference type="Gene3D" id="3.100.10.20">
    <property type="entry name" value="CRISPR-associated endonuclease Cas1, N-terminal domain"/>
    <property type="match status" value="1"/>
</dbReference>
<proteinExistence type="inferred from homology"/>
<evidence type="ECO:0000256" key="3">
    <source>
        <dbReference type="ARBA" id="ARBA00022759"/>
    </source>
</evidence>
<keyword evidence="4 9" id="KW-0378">Hydrolase</keyword>
<dbReference type="GO" id="GO:0003677">
    <property type="term" value="F:DNA binding"/>
    <property type="evidence" value="ECO:0007669"/>
    <property type="project" value="UniProtKB-KW"/>
</dbReference>
<dbReference type="PANTHER" id="PTHR43219:SF2">
    <property type="entry name" value="CRISPR-ASSOCIATED ENDONUCLEASE CAS1"/>
    <property type="match status" value="1"/>
</dbReference>
<dbReference type="NCBIfam" id="TIGR03641">
    <property type="entry name" value="cas1_HMARI"/>
    <property type="match status" value="1"/>
</dbReference>
<feature type="binding site" evidence="9">
    <location>
        <position position="219"/>
    </location>
    <ligand>
        <name>Mn(2+)</name>
        <dbReference type="ChEBI" id="CHEBI:29035"/>
    </ligand>
</feature>
<dbReference type="GO" id="GO:0051607">
    <property type="term" value="P:defense response to virus"/>
    <property type="evidence" value="ECO:0007669"/>
    <property type="project" value="UniProtKB-UniRule"/>
</dbReference>
<comment type="cofactor">
    <cofactor evidence="9">
        <name>Mg(2+)</name>
        <dbReference type="ChEBI" id="CHEBI:18420"/>
    </cofactor>
    <cofactor evidence="9">
        <name>Mn(2+)</name>
        <dbReference type="ChEBI" id="CHEBI:29035"/>
    </cofactor>
</comment>
<dbReference type="InterPro" id="IPR019858">
    <property type="entry name" value="CRISPR-assoc_Cas1_HMARI/TNEAP"/>
</dbReference>
<dbReference type="RefSeq" id="WP_131925444.1">
    <property type="nucleotide sequence ID" value="NZ_SMAG01000006.1"/>
</dbReference>
<evidence type="ECO:0000256" key="1">
    <source>
        <dbReference type="ARBA" id="ARBA00022722"/>
    </source>
</evidence>
<dbReference type="HAMAP" id="MF_01470">
    <property type="entry name" value="Cas1"/>
    <property type="match status" value="1"/>
</dbReference>
<dbReference type="AlphaFoldDB" id="A0A4R3L7W5"/>
<dbReference type="OrthoDB" id="9803119at2"/>
<accession>A0A4R3L7W5</accession>
<sequence>MKDIYIFNPGRLKRKDHTLLFIDHMGNKRTLPVEQIENIHIYSEVDFNTSFFNHMNTQSIFVHMYNYYGYYAGGFVPRKKQVSGYVDVQQAEYYLNHEKRMYLAKMFLDSATHHILRNLRKKSETTQANRDLILLEKPKLFSAQHPDQLMGVEGQIRKIYYQSFPHICQDPFFHFEKREKRPPRNPINALISFGNSRMYTTVLGEIYKTTLNPTVSFLHQPTSKRFSLSLDIAEIFKPLIVDPLIFNLINKRMIKKNHFEWIEEACFLNDEGKQIFLREYEKKMKTTIKHRKLNRKVSYRTLIRLEGYKLVKHFLNDEVYKPLKAWW</sequence>
<dbReference type="EC" id="3.1.-.-" evidence="9"/>
<evidence type="ECO:0000313" key="10">
    <source>
        <dbReference type="EMBL" id="TCS93596.1"/>
    </source>
</evidence>
<keyword evidence="2 9" id="KW-0479">Metal-binding</keyword>
<dbReference type="Gene3D" id="1.20.120.920">
    <property type="entry name" value="CRISPR-associated endonuclease Cas1, C-terminal domain"/>
    <property type="match status" value="1"/>
</dbReference>
<comment type="caution">
    <text evidence="10">The sequence shown here is derived from an EMBL/GenBank/DDBJ whole genome shotgun (WGS) entry which is preliminary data.</text>
</comment>
<comment type="function">
    <text evidence="9">CRISPR (clustered regularly interspaced short palindromic repeat), is an adaptive immune system that provides protection against mobile genetic elements (viruses, transposable elements and conjugative plasmids). CRISPR clusters contain spacers, sequences complementary to antecedent mobile elements, and target invading nucleic acids. CRISPR clusters are transcribed and processed into CRISPR RNA (crRNA). Acts as a dsDNA endonuclease. Involved in the integration of spacer DNA into the CRISPR cassette.</text>
</comment>
<dbReference type="InterPro" id="IPR002729">
    <property type="entry name" value="CRISPR-assoc_Cas1"/>
</dbReference>
<evidence type="ECO:0000256" key="8">
    <source>
        <dbReference type="ARBA" id="ARBA00023211"/>
    </source>
</evidence>